<dbReference type="PATRIC" id="fig|279058.17.peg.2790"/>
<name>A0A127PRK2_9BURK</name>
<keyword evidence="1" id="KW-0732">Signal</keyword>
<gene>
    <name evidence="2" type="ORF">CAter282_2554</name>
</gene>
<dbReference type="RefSeq" id="WP_061537243.1">
    <property type="nucleotide sequence ID" value="NZ_CP013233.1"/>
</dbReference>
<evidence type="ECO:0008006" key="4">
    <source>
        <dbReference type="Google" id="ProtNLM"/>
    </source>
</evidence>
<reference evidence="2 3" key="1">
    <citation type="submission" date="2015-11" db="EMBL/GenBank/DDBJ databases">
        <title>Exploring the genomic traits of fungus-feeding bacterial genus Collimonas.</title>
        <authorList>
            <person name="Song C."/>
            <person name="Schmidt R."/>
            <person name="de Jager V."/>
            <person name="Krzyzanowska D."/>
            <person name="Jongedijk E."/>
            <person name="Cankar K."/>
            <person name="Beekwilder J."/>
            <person name="van Veen A."/>
            <person name="de Boer W."/>
            <person name="van Veen J.A."/>
            <person name="Garbeva P."/>
        </authorList>
    </citation>
    <scope>NUCLEOTIDE SEQUENCE [LARGE SCALE GENOMIC DNA]</scope>
    <source>
        <strain evidence="2 3">Ter282</strain>
    </source>
</reference>
<feature type="chain" id="PRO_5007277182" description="DUF3443 domain-containing protein" evidence="1">
    <location>
        <begin position="19"/>
        <end position="410"/>
    </location>
</feature>
<dbReference type="Pfam" id="PF11925">
    <property type="entry name" value="DUF3443"/>
    <property type="match status" value="1"/>
</dbReference>
<organism evidence="2 3">
    <name type="scientific">Collimonas arenae</name>
    <dbReference type="NCBI Taxonomy" id="279058"/>
    <lineage>
        <taxon>Bacteria</taxon>
        <taxon>Pseudomonadati</taxon>
        <taxon>Pseudomonadota</taxon>
        <taxon>Betaproteobacteria</taxon>
        <taxon>Burkholderiales</taxon>
        <taxon>Oxalobacteraceae</taxon>
        <taxon>Collimonas</taxon>
    </lineage>
</organism>
<dbReference type="OrthoDB" id="5289858at2"/>
<dbReference type="EMBL" id="CP013235">
    <property type="protein sequence ID" value="AMP10291.1"/>
    <property type="molecule type" value="Genomic_DNA"/>
</dbReference>
<accession>A0A127PRK2</accession>
<evidence type="ECO:0000256" key="1">
    <source>
        <dbReference type="SAM" id="SignalP"/>
    </source>
</evidence>
<evidence type="ECO:0000313" key="3">
    <source>
        <dbReference type="Proteomes" id="UP000071778"/>
    </source>
</evidence>
<sequence length="410" mass="41052">MRPLTYLVCLLSSLLLVACGGGGGSSASTTPTTPPVVAPSVQNSVSIVVDSGPNTSSGQSVGAVNSPYVSVTICQPGSSTQCQTIDHILVDTGSSGLRLISSVLSGTAALPALTDAGGNAIAECARFADGYSWGSIKQADLRVAGEVAKGISVQIIGDNAFPNVPSGCSGSLVAENTVAAFRANGVIGISSFAQDCGSACASQALEGWYYTCPGGTCAAAALGVAKQVGNPVAAFPQDNNGTAIQLPAIGSSGAAGVTGTLIFGIGTQANNALGSATIYTLNSSGNLSALYQGTVMQAFFDSGSNGLFFADSTIPNCSVSQGFYCPISTLSRSVVNTGINGRSSTVNFNVANADALFQSNPNNTAFNNLAGGPAFTSYFDWGLPFFFGRSVYTAIEGATAAGTVGPYVAY</sequence>
<dbReference type="InterPro" id="IPR021847">
    <property type="entry name" value="DUF3443"/>
</dbReference>
<dbReference type="PROSITE" id="PS51257">
    <property type="entry name" value="PROKAR_LIPOPROTEIN"/>
    <property type="match status" value="1"/>
</dbReference>
<dbReference type="Proteomes" id="UP000071778">
    <property type="component" value="Chromosome"/>
</dbReference>
<protein>
    <recommendedName>
        <fullName evidence="4">DUF3443 domain-containing protein</fullName>
    </recommendedName>
</protein>
<evidence type="ECO:0000313" key="2">
    <source>
        <dbReference type="EMBL" id="AMP10291.1"/>
    </source>
</evidence>
<dbReference type="AlphaFoldDB" id="A0A127PRK2"/>
<keyword evidence="3" id="KW-1185">Reference proteome</keyword>
<proteinExistence type="predicted"/>
<feature type="signal peptide" evidence="1">
    <location>
        <begin position="1"/>
        <end position="18"/>
    </location>
</feature>